<evidence type="ECO:0000313" key="2">
    <source>
        <dbReference type="EMBL" id="MYD91817.1"/>
    </source>
</evidence>
<gene>
    <name evidence="2" type="ORF">F4Y08_16040</name>
</gene>
<dbReference type="EMBL" id="VXPY01000117">
    <property type="protein sequence ID" value="MYD91817.1"/>
    <property type="molecule type" value="Genomic_DNA"/>
</dbReference>
<name>A0A6B1DY80_9CHLR</name>
<dbReference type="AlphaFoldDB" id="A0A6B1DY80"/>
<evidence type="ECO:0000256" key="1">
    <source>
        <dbReference type="SAM" id="MobiDB-lite"/>
    </source>
</evidence>
<accession>A0A6B1DY80</accession>
<comment type="caution">
    <text evidence="2">The sequence shown here is derived from an EMBL/GenBank/DDBJ whole genome shotgun (WGS) entry which is preliminary data.</text>
</comment>
<proteinExistence type="predicted"/>
<organism evidence="2">
    <name type="scientific">Caldilineaceae bacterium SB0662_bin_9</name>
    <dbReference type="NCBI Taxonomy" id="2605258"/>
    <lineage>
        <taxon>Bacteria</taxon>
        <taxon>Bacillati</taxon>
        <taxon>Chloroflexota</taxon>
        <taxon>Caldilineae</taxon>
        <taxon>Caldilineales</taxon>
        <taxon>Caldilineaceae</taxon>
    </lineage>
</organism>
<feature type="region of interest" description="Disordered" evidence="1">
    <location>
        <begin position="28"/>
        <end position="70"/>
    </location>
</feature>
<protein>
    <submittedName>
        <fullName evidence="2">Uncharacterized protein</fullName>
    </submittedName>
</protein>
<reference evidence="2" key="1">
    <citation type="submission" date="2019-09" db="EMBL/GenBank/DDBJ databases">
        <title>Characterisation of the sponge microbiome using genome-centric metagenomics.</title>
        <authorList>
            <person name="Engelberts J.P."/>
            <person name="Robbins S.J."/>
            <person name="De Goeij J.M."/>
            <person name="Aranda M."/>
            <person name="Bell S.C."/>
            <person name="Webster N.S."/>
        </authorList>
    </citation>
    <scope>NUCLEOTIDE SEQUENCE</scope>
    <source>
        <strain evidence="2">SB0662_bin_9</strain>
    </source>
</reference>
<sequence length="70" mass="8041">MRAPEESTEQRVLAERIWSFMQAPPPEERIGRLVPLPQRPSQTHPVAMDHERRPHPTATTVPDSLTQLVH</sequence>
<feature type="compositionally biased region" description="Polar residues" evidence="1">
    <location>
        <begin position="57"/>
        <end position="70"/>
    </location>
</feature>